<protein>
    <recommendedName>
        <fullName evidence="3">Protein-glutamine gamma-glutamyltransferase-like C-terminal domain-containing protein</fullName>
    </recommendedName>
</protein>
<sequence>MGVLLVLGLVIAAVRPPWQIHPIVINLPTPKPQPMPTMQQATPNGTASMRPPAPAGPPPDLSWVKWVLLAIVIAAVLVLLAILLMRLAAVRQMYAARPDDDIEVADMALPDLPTLQQGAAKAEERLLAIGNPTDAIIAAWLALEEAADSSGVHRRPAQTPTEFTADVLGRTGVPTEPVQTLLGLYLRARFASHPPSDDDLTTARRCIRDLATAWKDFAEARTDAGSGS</sequence>
<dbReference type="Proteomes" id="UP000613840">
    <property type="component" value="Unassembled WGS sequence"/>
</dbReference>
<evidence type="ECO:0000256" key="2">
    <source>
        <dbReference type="SAM" id="Phobius"/>
    </source>
</evidence>
<comment type="caution">
    <text evidence="4">The sequence shown here is derived from an EMBL/GenBank/DDBJ whole genome shotgun (WGS) entry which is preliminary data.</text>
</comment>
<feature type="domain" description="Protein-glutamine gamma-glutamyltransferase-like C-terminal" evidence="3">
    <location>
        <begin position="139"/>
        <end position="208"/>
    </location>
</feature>
<name>A0A917SIW1_9ACTN</name>
<evidence type="ECO:0000313" key="4">
    <source>
        <dbReference type="EMBL" id="GGL82397.1"/>
    </source>
</evidence>
<organism evidence="4 5">
    <name type="scientific">Microlunatus endophyticus</name>
    <dbReference type="NCBI Taxonomy" id="1716077"/>
    <lineage>
        <taxon>Bacteria</taxon>
        <taxon>Bacillati</taxon>
        <taxon>Actinomycetota</taxon>
        <taxon>Actinomycetes</taxon>
        <taxon>Propionibacteriales</taxon>
        <taxon>Propionibacteriaceae</taxon>
        <taxon>Microlunatus</taxon>
    </lineage>
</organism>
<dbReference type="InterPro" id="IPR025403">
    <property type="entry name" value="TgpA-like_C"/>
</dbReference>
<dbReference type="EMBL" id="BMMZ01000018">
    <property type="protein sequence ID" value="GGL82397.1"/>
    <property type="molecule type" value="Genomic_DNA"/>
</dbReference>
<accession>A0A917SIW1</accession>
<keyword evidence="2" id="KW-1133">Transmembrane helix</keyword>
<dbReference type="Pfam" id="PF13559">
    <property type="entry name" value="DUF4129"/>
    <property type="match status" value="1"/>
</dbReference>
<evidence type="ECO:0000259" key="3">
    <source>
        <dbReference type="Pfam" id="PF13559"/>
    </source>
</evidence>
<reference evidence="4" key="1">
    <citation type="journal article" date="2014" name="Int. J. Syst. Evol. Microbiol.">
        <title>Complete genome sequence of Corynebacterium casei LMG S-19264T (=DSM 44701T), isolated from a smear-ripened cheese.</title>
        <authorList>
            <consortium name="US DOE Joint Genome Institute (JGI-PGF)"/>
            <person name="Walter F."/>
            <person name="Albersmeier A."/>
            <person name="Kalinowski J."/>
            <person name="Ruckert C."/>
        </authorList>
    </citation>
    <scope>NUCLEOTIDE SEQUENCE</scope>
    <source>
        <strain evidence="4">CGMCC 4.7306</strain>
    </source>
</reference>
<reference evidence="4" key="2">
    <citation type="submission" date="2020-09" db="EMBL/GenBank/DDBJ databases">
        <authorList>
            <person name="Sun Q."/>
            <person name="Zhou Y."/>
        </authorList>
    </citation>
    <scope>NUCLEOTIDE SEQUENCE</scope>
    <source>
        <strain evidence="4">CGMCC 4.7306</strain>
    </source>
</reference>
<feature type="region of interest" description="Disordered" evidence="1">
    <location>
        <begin position="31"/>
        <end position="55"/>
    </location>
</feature>
<keyword evidence="2" id="KW-0812">Transmembrane</keyword>
<dbReference type="AlphaFoldDB" id="A0A917SIW1"/>
<keyword evidence="2" id="KW-0472">Membrane</keyword>
<feature type="transmembrane region" description="Helical" evidence="2">
    <location>
        <begin position="66"/>
        <end position="88"/>
    </location>
</feature>
<evidence type="ECO:0000313" key="5">
    <source>
        <dbReference type="Proteomes" id="UP000613840"/>
    </source>
</evidence>
<evidence type="ECO:0000256" key="1">
    <source>
        <dbReference type="SAM" id="MobiDB-lite"/>
    </source>
</evidence>
<gene>
    <name evidence="4" type="ORF">GCM10011575_45760</name>
</gene>
<proteinExistence type="predicted"/>
<keyword evidence="5" id="KW-1185">Reference proteome</keyword>